<keyword evidence="7" id="KW-1015">Disulfide bond</keyword>
<dbReference type="Gene3D" id="3.40.390.10">
    <property type="entry name" value="Collagenase (Catalytic Domain)"/>
    <property type="match status" value="1"/>
</dbReference>
<accession>A0A7E4W1J7</accession>
<dbReference type="GO" id="GO:0006508">
    <property type="term" value="P:proteolysis"/>
    <property type="evidence" value="ECO:0007669"/>
    <property type="project" value="UniProtKB-KW"/>
</dbReference>
<dbReference type="WBParaSite" id="Pan_g6174.t1">
    <property type="protein sequence ID" value="Pan_g6174.t1"/>
    <property type="gene ID" value="Pan_g6174"/>
</dbReference>
<organism evidence="13 14">
    <name type="scientific">Panagrellus redivivus</name>
    <name type="common">Microworm</name>
    <dbReference type="NCBI Taxonomy" id="6233"/>
    <lineage>
        <taxon>Eukaryota</taxon>
        <taxon>Metazoa</taxon>
        <taxon>Ecdysozoa</taxon>
        <taxon>Nematoda</taxon>
        <taxon>Chromadorea</taxon>
        <taxon>Rhabditida</taxon>
        <taxon>Tylenchina</taxon>
        <taxon>Panagrolaimomorpha</taxon>
        <taxon>Panagrolaimoidea</taxon>
        <taxon>Panagrolaimidae</taxon>
        <taxon>Panagrellus</taxon>
    </lineage>
</organism>
<feature type="binding site" evidence="9">
    <location>
        <position position="269"/>
    </location>
    <ligand>
        <name>Zn(2+)</name>
        <dbReference type="ChEBI" id="CHEBI:29105"/>
        <note>catalytic</note>
    </ligand>
</feature>
<dbReference type="CDD" id="cd00041">
    <property type="entry name" value="CUB"/>
    <property type="match status" value="1"/>
</dbReference>
<dbReference type="CDD" id="cd04280">
    <property type="entry name" value="ZnMc_astacin_like"/>
    <property type="match status" value="1"/>
</dbReference>
<reference evidence="14" key="2">
    <citation type="submission" date="2020-10" db="UniProtKB">
        <authorList>
            <consortium name="WormBaseParasite"/>
        </authorList>
    </citation>
    <scope>IDENTIFICATION</scope>
</reference>
<evidence type="ECO:0000256" key="7">
    <source>
        <dbReference type="ARBA" id="ARBA00023157"/>
    </source>
</evidence>
<evidence type="ECO:0000256" key="6">
    <source>
        <dbReference type="ARBA" id="ARBA00023049"/>
    </source>
</evidence>
<protein>
    <recommendedName>
        <fullName evidence="10">Metalloendopeptidase</fullName>
        <ecNumber evidence="10">3.4.24.-</ecNumber>
    </recommendedName>
</protein>
<feature type="domain" description="CUB" evidence="11">
    <location>
        <begin position="409"/>
        <end position="515"/>
    </location>
</feature>
<dbReference type="InterPro" id="IPR001506">
    <property type="entry name" value="Peptidase_M12A"/>
</dbReference>
<comment type="caution">
    <text evidence="8">Lacks conserved residue(s) required for the propagation of feature annotation.</text>
</comment>
<dbReference type="SMART" id="SM00235">
    <property type="entry name" value="ZnMc"/>
    <property type="match status" value="1"/>
</dbReference>
<dbReference type="AlphaFoldDB" id="A0A7E4W1J7"/>
<evidence type="ECO:0000256" key="10">
    <source>
        <dbReference type="RuleBase" id="RU361183"/>
    </source>
</evidence>
<keyword evidence="6 9" id="KW-0482">Metalloprotease</keyword>
<dbReference type="PROSITE" id="PS51864">
    <property type="entry name" value="ASTACIN"/>
    <property type="match status" value="1"/>
</dbReference>
<feature type="domain" description="Peptidase M12A" evidence="12">
    <location>
        <begin position="171"/>
        <end position="365"/>
    </location>
</feature>
<dbReference type="InterPro" id="IPR006026">
    <property type="entry name" value="Peptidase_Metallo"/>
</dbReference>
<keyword evidence="1" id="KW-0245">EGF-like domain</keyword>
<dbReference type="Proteomes" id="UP000492821">
    <property type="component" value="Unassembled WGS sequence"/>
</dbReference>
<dbReference type="InterPro" id="IPR034035">
    <property type="entry name" value="Astacin-like_dom"/>
</dbReference>
<dbReference type="Pfam" id="PF00431">
    <property type="entry name" value="CUB"/>
    <property type="match status" value="1"/>
</dbReference>
<dbReference type="InterPro" id="IPR035914">
    <property type="entry name" value="Sperma_CUB_dom_sf"/>
</dbReference>
<feature type="active site" evidence="9">
    <location>
        <position position="260"/>
    </location>
</feature>
<dbReference type="EC" id="3.4.24.-" evidence="10"/>
<proteinExistence type="predicted"/>
<reference evidence="13" key="1">
    <citation type="journal article" date="2013" name="Genetics">
        <title>The draft genome and transcriptome of Panagrellus redivivus are shaped by the harsh demands of a free-living lifestyle.</title>
        <authorList>
            <person name="Srinivasan J."/>
            <person name="Dillman A.R."/>
            <person name="Macchietto M.G."/>
            <person name="Heikkinen L."/>
            <person name="Lakso M."/>
            <person name="Fracchia K.M."/>
            <person name="Antoshechkin I."/>
            <person name="Mortazavi A."/>
            <person name="Wong G."/>
            <person name="Sternberg P.W."/>
        </authorList>
    </citation>
    <scope>NUCLEOTIDE SEQUENCE [LARGE SCALE GENOMIC DNA]</scope>
    <source>
        <strain evidence="13">MT8872</strain>
    </source>
</reference>
<keyword evidence="3 9" id="KW-0479">Metal-binding</keyword>
<dbReference type="GO" id="GO:0004222">
    <property type="term" value="F:metalloendopeptidase activity"/>
    <property type="evidence" value="ECO:0007669"/>
    <property type="project" value="UniProtKB-UniRule"/>
</dbReference>
<evidence type="ECO:0000256" key="8">
    <source>
        <dbReference type="PROSITE-ProRule" id="PRU00059"/>
    </source>
</evidence>
<evidence type="ECO:0000313" key="14">
    <source>
        <dbReference type="WBParaSite" id="Pan_g6174.t1"/>
    </source>
</evidence>
<dbReference type="Gene3D" id="2.60.120.290">
    <property type="entry name" value="Spermadhesin, CUB domain"/>
    <property type="match status" value="1"/>
</dbReference>
<name>A0A7E4W1J7_PANRE</name>
<comment type="cofactor">
    <cofactor evidence="9 10">
        <name>Zn(2+)</name>
        <dbReference type="ChEBI" id="CHEBI:29105"/>
    </cofactor>
    <text evidence="9 10">Binds 1 zinc ion per subunit.</text>
</comment>
<sequence length="519" mass="58747">MRKCIDVSPALTSCRSVSFEYKTDIRQPVHPSDTTMALFQSILVLVLCQLAISQDDVLFDSANMDPKATQIYDALIPSFEGKEGVDSFFTGLIQLGELQRQLLGVRDHPLRESPRKRFRSFLGRENPPMQAPYLFQGDLILTKDQMNGLISSARQEVAEKAGVPVEERAKRALIPHMHRRWNQFPIPYTVDEDVDLAVVQAGLAQWSDNTCISFEHKKFITRGIKFVYSHGCFSSLGMTGGVQTISIGRGCGLAGIVAHEVGHALGLHHEQARYDRDDYVRVLFENIDDGMYSAFVKHKPFDMVTHGVGYDYGSIMHYEATAFSRGFFDESETISTKDPNFIDTIGQREALSFKDIKKVNFGYCNSTCSTKLDCQNGGYIDPKNCSACKCPDGFGDRICDKLIRSERYCGDQVHYARHNEKTLAQYGDGNCYYIIKAPRGYKIKLNIDTVHFNKWTACADEYVEIRYGTDLGATGARLCKNKIIKEEQISKTNKVIVIYRAKRRTRNFSIRYSLTKKSF</sequence>
<keyword evidence="2 9" id="KW-0645">Protease</keyword>
<dbReference type="PANTHER" id="PTHR10127">
    <property type="entry name" value="DISCOIDIN, CUB, EGF, LAMININ , AND ZINC METALLOPROTEASE DOMAIN CONTAINING"/>
    <property type="match status" value="1"/>
</dbReference>
<dbReference type="SUPFAM" id="SSF49854">
    <property type="entry name" value="Spermadhesin, CUB domain"/>
    <property type="match status" value="1"/>
</dbReference>
<dbReference type="InterPro" id="IPR000859">
    <property type="entry name" value="CUB_dom"/>
</dbReference>
<evidence type="ECO:0000259" key="12">
    <source>
        <dbReference type="PROSITE" id="PS51864"/>
    </source>
</evidence>
<evidence type="ECO:0000256" key="9">
    <source>
        <dbReference type="PROSITE-ProRule" id="PRU01211"/>
    </source>
</evidence>
<evidence type="ECO:0000256" key="2">
    <source>
        <dbReference type="ARBA" id="ARBA00022670"/>
    </source>
</evidence>
<dbReference type="GO" id="GO:0008270">
    <property type="term" value="F:zinc ion binding"/>
    <property type="evidence" value="ECO:0007669"/>
    <property type="project" value="UniProtKB-UniRule"/>
</dbReference>
<dbReference type="Pfam" id="PF01400">
    <property type="entry name" value="Astacin"/>
    <property type="match status" value="1"/>
</dbReference>
<evidence type="ECO:0000256" key="1">
    <source>
        <dbReference type="ARBA" id="ARBA00022536"/>
    </source>
</evidence>
<evidence type="ECO:0000259" key="11">
    <source>
        <dbReference type="PROSITE" id="PS01180"/>
    </source>
</evidence>
<dbReference type="PANTHER" id="PTHR10127:SF877">
    <property type="entry name" value="ZINC METALLOPROTEINASE NAS-34"/>
    <property type="match status" value="1"/>
</dbReference>
<feature type="binding site" evidence="9">
    <location>
        <position position="259"/>
    </location>
    <ligand>
        <name>Zn(2+)</name>
        <dbReference type="ChEBI" id="CHEBI:29105"/>
        <note>catalytic</note>
    </ligand>
</feature>
<evidence type="ECO:0000256" key="5">
    <source>
        <dbReference type="ARBA" id="ARBA00022833"/>
    </source>
</evidence>
<dbReference type="InterPro" id="IPR024079">
    <property type="entry name" value="MetalloPept_cat_dom_sf"/>
</dbReference>
<keyword evidence="13" id="KW-1185">Reference proteome</keyword>
<keyword evidence="4 9" id="KW-0378">Hydrolase</keyword>
<keyword evidence="5 9" id="KW-0862">Zinc</keyword>
<evidence type="ECO:0000256" key="3">
    <source>
        <dbReference type="ARBA" id="ARBA00022723"/>
    </source>
</evidence>
<evidence type="ECO:0000256" key="4">
    <source>
        <dbReference type="ARBA" id="ARBA00022801"/>
    </source>
</evidence>
<feature type="binding site" evidence="9">
    <location>
        <position position="263"/>
    </location>
    <ligand>
        <name>Zn(2+)</name>
        <dbReference type="ChEBI" id="CHEBI:29105"/>
        <note>catalytic</note>
    </ligand>
</feature>
<evidence type="ECO:0000313" key="13">
    <source>
        <dbReference type="Proteomes" id="UP000492821"/>
    </source>
</evidence>
<dbReference type="SUPFAM" id="SSF55486">
    <property type="entry name" value="Metalloproteases ('zincins'), catalytic domain"/>
    <property type="match status" value="1"/>
</dbReference>
<dbReference type="PRINTS" id="PR00480">
    <property type="entry name" value="ASTACIN"/>
</dbReference>
<dbReference type="PROSITE" id="PS01180">
    <property type="entry name" value="CUB"/>
    <property type="match status" value="1"/>
</dbReference>
<dbReference type="SMART" id="SM00042">
    <property type="entry name" value="CUB"/>
    <property type="match status" value="1"/>
</dbReference>